<protein>
    <submittedName>
        <fullName evidence="1">Uncharacterized protein</fullName>
    </submittedName>
</protein>
<reference evidence="1 2" key="1">
    <citation type="submission" date="2019-10" db="EMBL/GenBank/DDBJ databases">
        <authorList>
            <person name="Palmer J.M."/>
        </authorList>
    </citation>
    <scope>NUCLEOTIDE SEQUENCE [LARGE SCALE GENOMIC DNA]</scope>
    <source>
        <strain evidence="1 2">TWF506</strain>
    </source>
</reference>
<gene>
    <name evidence="1" type="ORF">TWF506_004036</name>
</gene>
<proteinExistence type="predicted"/>
<accession>A0AAN8NC93</accession>
<comment type="caution">
    <text evidence="1">The sequence shown here is derived from an EMBL/GenBank/DDBJ whole genome shotgun (WGS) entry which is preliminary data.</text>
</comment>
<keyword evidence="2" id="KW-1185">Reference proteome</keyword>
<organism evidence="1 2">
    <name type="scientific">Arthrobotrys conoides</name>
    <dbReference type="NCBI Taxonomy" id="74498"/>
    <lineage>
        <taxon>Eukaryota</taxon>
        <taxon>Fungi</taxon>
        <taxon>Dikarya</taxon>
        <taxon>Ascomycota</taxon>
        <taxon>Pezizomycotina</taxon>
        <taxon>Orbiliomycetes</taxon>
        <taxon>Orbiliales</taxon>
        <taxon>Orbiliaceae</taxon>
        <taxon>Arthrobotrys</taxon>
    </lineage>
</organism>
<evidence type="ECO:0000313" key="2">
    <source>
        <dbReference type="Proteomes" id="UP001307849"/>
    </source>
</evidence>
<name>A0AAN8NC93_9PEZI</name>
<evidence type="ECO:0000313" key="1">
    <source>
        <dbReference type="EMBL" id="KAK6499409.1"/>
    </source>
</evidence>
<dbReference type="AlphaFoldDB" id="A0AAN8NC93"/>
<sequence length="264" mass="30054">MSKATAPANWQPQPGQYDTVLATSENVVDWYHTLRRSNEISEETQDDKQARLAEEKEILDLIRDVELGKIGARVPVKRGGQITPPRFSTVKLPPENPKIQKYLEEERKNIKIIPPPNIKVTRDEATSLPRVGVRIKLVGNKEVAQDSSALPDTGAVDMWLPLEYFPSVENEKYHIDGFPYPAYQRPVSFELVGVGEVFEVNAIFTRRENFPGGYSQPVLGHRKLWNSMKFLWIGYQPDGTTDQLVVIKYKRVDGEVVDLYTEES</sequence>
<dbReference type="EMBL" id="JAVHJM010000013">
    <property type="protein sequence ID" value="KAK6499409.1"/>
    <property type="molecule type" value="Genomic_DNA"/>
</dbReference>
<dbReference type="Proteomes" id="UP001307849">
    <property type="component" value="Unassembled WGS sequence"/>
</dbReference>